<evidence type="ECO:0000256" key="1">
    <source>
        <dbReference type="ARBA" id="ARBA00004651"/>
    </source>
</evidence>
<feature type="transmembrane region" description="Helical" evidence="7">
    <location>
        <begin position="12"/>
        <end position="34"/>
    </location>
</feature>
<evidence type="ECO:0000256" key="7">
    <source>
        <dbReference type="SAM" id="Phobius"/>
    </source>
</evidence>
<dbReference type="Gene3D" id="1.10.3860.10">
    <property type="entry name" value="Sodium:dicarboxylate symporter"/>
    <property type="match status" value="1"/>
</dbReference>
<feature type="transmembrane region" description="Helical" evidence="7">
    <location>
        <begin position="177"/>
        <end position="195"/>
    </location>
</feature>
<feature type="transmembrane region" description="Helical" evidence="7">
    <location>
        <begin position="54"/>
        <end position="79"/>
    </location>
</feature>
<keyword evidence="3" id="KW-1003">Cell membrane</keyword>
<reference evidence="8" key="1">
    <citation type="submission" date="2021-08" db="EMBL/GenBank/DDBJ databases">
        <title>Genome of a novel bacterium of the phylum Verrucomicrobia, Oleiharenicola sp. KSB-15.</title>
        <authorList>
            <person name="Chung J.-H."/>
            <person name="Ahn J.-H."/>
            <person name="Yoon Y."/>
            <person name="Kim D.-Y."/>
            <person name="An S.-H."/>
            <person name="Park I."/>
            <person name="Yeon J."/>
        </authorList>
    </citation>
    <scope>NUCLEOTIDE SEQUENCE</scope>
    <source>
        <strain evidence="8">KSB-15</strain>
    </source>
</reference>
<dbReference type="GO" id="GO:0006835">
    <property type="term" value="P:dicarboxylic acid transport"/>
    <property type="evidence" value="ECO:0007669"/>
    <property type="project" value="TreeGrafter"/>
</dbReference>
<evidence type="ECO:0000256" key="2">
    <source>
        <dbReference type="ARBA" id="ARBA00022448"/>
    </source>
</evidence>
<dbReference type="Proteomes" id="UP000825051">
    <property type="component" value="Chromosome"/>
</dbReference>
<dbReference type="RefSeq" id="WP_220161415.1">
    <property type="nucleotide sequence ID" value="NZ_CP080507.1"/>
</dbReference>
<sequence>MASSNTPLANKILAGLAVGVVAGLLTLALGHFAPAVLTGARLASSQLFDPLGQVFLRLLFFVVIPLVFASLTVGVVQLGRLDRLGPLAGRTFTLFFANMAIGVGLGLIMMNVLRPGNHLADDAKARLLAEYGGAAQQHIATHAAQPSMNLMTLVEMFMPKNLLGAVAGHSNNILGEVLPLILFGILVGAVGTQLSEEKRQRLQSFLELIAELMTGIVHFALKLAPYAVAAMIYSVVVKVGTDILVALGVFVLGCIAVMLLHLFGTMSIWLKMWTTRSPAQFWRDIRTVLVTAFSTSSSNATLPAALDCARDTLKIQPSVAGFVLPLGTTMNMSGTALYEGCVVLFVAQVFGVELSLVHQIVLLVLAVFSAVAVAGIPGGSLPLIAGLLVTFGIPAEGIGIVLGADRILDMMRTMINVGSDMVTTAVVDAQVLRAEARRAVA</sequence>
<organism evidence="8 9">
    <name type="scientific">Horticoccus luteus</name>
    <dbReference type="NCBI Taxonomy" id="2862869"/>
    <lineage>
        <taxon>Bacteria</taxon>
        <taxon>Pseudomonadati</taxon>
        <taxon>Verrucomicrobiota</taxon>
        <taxon>Opitutia</taxon>
        <taxon>Opitutales</taxon>
        <taxon>Opitutaceae</taxon>
        <taxon>Horticoccus</taxon>
    </lineage>
</organism>
<feature type="transmembrane region" description="Helical" evidence="7">
    <location>
        <begin position="383"/>
        <end position="404"/>
    </location>
</feature>
<evidence type="ECO:0000256" key="4">
    <source>
        <dbReference type="ARBA" id="ARBA00022692"/>
    </source>
</evidence>
<feature type="transmembrane region" description="Helical" evidence="7">
    <location>
        <begin position="243"/>
        <end position="263"/>
    </location>
</feature>
<dbReference type="InterPro" id="IPR001991">
    <property type="entry name" value="Na-dicarboxylate_symporter"/>
</dbReference>
<name>A0A8F9XKL1_9BACT</name>
<dbReference type="SUPFAM" id="SSF118215">
    <property type="entry name" value="Proton glutamate symport protein"/>
    <property type="match status" value="1"/>
</dbReference>
<gene>
    <name evidence="8" type="ORF">K0B96_13520</name>
</gene>
<dbReference type="KEGG" id="ole:K0B96_13520"/>
<evidence type="ECO:0000256" key="5">
    <source>
        <dbReference type="ARBA" id="ARBA00022989"/>
    </source>
</evidence>
<keyword evidence="9" id="KW-1185">Reference proteome</keyword>
<dbReference type="InterPro" id="IPR036458">
    <property type="entry name" value="Na:dicarbo_symporter_sf"/>
</dbReference>
<dbReference type="Pfam" id="PF00375">
    <property type="entry name" value="SDF"/>
    <property type="match status" value="1"/>
</dbReference>
<feature type="transmembrane region" description="Helical" evidence="7">
    <location>
        <begin position="91"/>
        <end position="113"/>
    </location>
</feature>
<proteinExistence type="predicted"/>
<dbReference type="EMBL" id="CP080507">
    <property type="protein sequence ID" value="QYM78311.1"/>
    <property type="molecule type" value="Genomic_DNA"/>
</dbReference>
<dbReference type="GO" id="GO:0015293">
    <property type="term" value="F:symporter activity"/>
    <property type="evidence" value="ECO:0007669"/>
    <property type="project" value="UniProtKB-KW"/>
</dbReference>
<dbReference type="PRINTS" id="PR00173">
    <property type="entry name" value="EDTRNSPORT"/>
</dbReference>
<evidence type="ECO:0000313" key="8">
    <source>
        <dbReference type="EMBL" id="QYM78311.1"/>
    </source>
</evidence>
<dbReference type="AlphaFoldDB" id="A0A8F9XKL1"/>
<protein>
    <submittedName>
        <fullName evidence="8">Dicarboxylate/amino acid:cation symporter</fullName>
    </submittedName>
</protein>
<keyword evidence="4 7" id="KW-0812">Transmembrane</keyword>
<comment type="subcellular location">
    <subcellularLocation>
        <location evidence="1">Cell membrane</location>
        <topology evidence="1">Multi-pass membrane protein</topology>
    </subcellularLocation>
</comment>
<dbReference type="GO" id="GO:0005886">
    <property type="term" value="C:plasma membrane"/>
    <property type="evidence" value="ECO:0007669"/>
    <property type="project" value="UniProtKB-SubCell"/>
</dbReference>
<keyword evidence="6 7" id="KW-0472">Membrane</keyword>
<feature type="transmembrane region" description="Helical" evidence="7">
    <location>
        <begin position="360"/>
        <end position="377"/>
    </location>
</feature>
<accession>A0A8F9XKL1</accession>
<dbReference type="PANTHER" id="PTHR42865">
    <property type="entry name" value="PROTON/GLUTAMATE-ASPARTATE SYMPORTER"/>
    <property type="match status" value="1"/>
</dbReference>
<feature type="transmembrane region" description="Helical" evidence="7">
    <location>
        <begin position="216"/>
        <end position="237"/>
    </location>
</feature>
<keyword evidence="5 7" id="KW-1133">Transmembrane helix</keyword>
<evidence type="ECO:0000256" key="3">
    <source>
        <dbReference type="ARBA" id="ARBA00022475"/>
    </source>
</evidence>
<evidence type="ECO:0000313" key="9">
    <source>
        <dbReference type="Proteomes" id="UP000825051"/>
    </source>
</evidence>
<dbReference type="PANTHER" id="PTHR42865:SF7">
    <property type="entry name" value="PROTON_GLUTAMATE-ASPARTATE SYMPORTER"/>
    <property type="match status" value="1"/>
</dbReference>
<evidence type="ECO:0000256" key="6">
    <source>
        <dbReference type="ARBA" id="ARBA00023136"/>
    </source>
</evidence>
<keyword evidence="2" id="KW-0813">Transport</keyword>